<dbReference type="GO" id="GO:0005576">
    <property type="term" value="C:extracellular region"/>
    <property type="evidence" value="ECO:0007669"/>
    <property type="project" value="UniProtKB-SubCell"/>
</dbReference>
<dbReference type="PROSITE" id="PS00330">
    <property type="entry name" value="HEMOLYSIN_CALCIUM"/>
    <property type="match status" value="1"/>
</dbReference>
<evidence type="ECO:0000313" key="4">
    <source>
        <dbReference type="EMBL" id="CAB4968110.1"/>
    </source>
</evidence>
<organism evidence="4">
    <name type="scientific">freshwater metagenome</name>
    <dbReference type="NCBI Taxonomy" id="449393"/>
    <lineage>
        <taxon>unclassified sequences</taxon>
        <taxon>metagenomes</taxon>
        <taxon>ecological metagenomes</taxon>
    </lineage>
</organism>
<accession>A0A6J7LHV0</accession>
<evidence type="ECO:0000256" key="3">
    <source>
        <dbReference type="SAM" id="MobiDB-lite"/>
    </source>
</evidence>
<dbReference type="EMBL" id="CAFBNE010000153">
    <property type="protein sequence ID" value="CAB4968110.1"/>
    <property type="molecule type" value="Genomic_DNA"/>
</dbReference>
<dbReference type="AlphaFoldDB" id="A0A6J7LHV0"/>
<name>A0A6J7LHV0_9ZZZZ</name>
<keyword evidence="2" id="KW-0964">Secreted</keyword>
<dbReference type="InterPro" id="IPR050557">
    <property type="entry name" value="RTX_toxin/Mannuronan_C5-epim"/>
</dbReference>
<dbReference type="GO" id="GO:0005509">
    <property type="term" value="F:calcium ion binding"/>
    <property type="evidence" value="ECO:0007669"/>
    <property type="project" value="InterPro"/>
</dbReference>
<dbReference type="PANTHER" id="PTHR38340:SF1">
    <property type="entry name" value="S-LAYER PROTEIN"/>
    <property type="match status" value="1"/>
</dbReference>
<reference evidence="4" key="1">
    <citation type="submission" date="2020-05" db="EMBL/GenBank/DDBJ databases">
        <authorList>
            <person name="Chiriac C."/>
            <person name="Salcher M."/>
            <person name="Ghai R."/>
            <person name="Kavagutti S V."/>
        </authorList>
    </citation>
    <scope>NUCLEOTIDE SEQUENCE</scope>
</reference>
<dbReference type="PRINTS" id="PR00313">
    <property type="entry name" value="CABNDNGRPT"/>
</dbReference>
<dbReference type="Gene3D" id="2.150.10.10">
    <property type="entry name" value="Serralysin-like metalloprotease, C-terminal"/>
    <property type="match status" value="1"/>
</dbReference>
<evidence type="ECO:0000256" key="1">
    <source>
        <dbReference type="ARBA" id="ARBA00004613"/>
    </source>
</evidence>
<dbReference type="InterPro" id="IPR001343">
    <property type="entry name" value="Hemolysn_Ca-bd"/>
</dbReference>
<dbReference type="Pfam" id="PF00353">
    <property type="entry name" value="HemolysinCabind"/>
    <property type="match status" value="2"/>
</dbReference>
<sequence length="336" mass="33290">MRVFGLPLVCLAIAASSLTIAQPVFAVELTCIGKTATVAQHRGTIIGTPGDDVIVLTGRGRVMAGDGNDLVCGSPGADAIFGGPGNDIVLSGDGNDSVSGGPGIDQLHGEAGDDSLTGGPGADQIFGATGTDKVIGGPGPDSVSQDGTVVLIMANSMDVQMMQQTGVNFAVAAGSRAGAQVVWASASPMQSMALVLGPDLAAFAAESSSTRIVSNGVAPVGLGQSVVLGIDNTLSTSGSGTAGAVNLVNNSASVSLMGLLSRVIVNGSSSLGPVGASELAPGTRRAMNAPTSAVLFTSARRANDFIDSLPAQAIDIDLTSGRTASFVYDGGRFKRS</sequence>
<comment type="subcellular location">
    <subcellularLocation>
        <location evidence="1">Secreted</location>
    </subcellularLocation>
</comment>
<gene>
    <name evidence="4" type="ORF">UFOPK3772_03069</name>
</gene>
<dbReference type="InterPro" id="IPR018511">
    <property type="entry name" value="Hemolysin-typ_Ca-bd_CS"/>
</dbReference>
<dbReference type="InterPro" id="IPR011049">
    <property type="entry name" value="Serralysin-like_metalloprot_C"/>
</dbReference>
<proteinExistence type="predicted"/>
<evidence type="ECO:0000256" key="2">
    <source>
        <dbReference type="ARBA" id="ARBA00022525"/>
    </source>
</evidence>
<feature type="region of interest" description="Disordered" evidence="3">
    <location>
        <begin position="91"/>
        <end position="122"/>
    </location>
</feature>
<protein>
    <submittedName>
        <fullName evidence="4">Unannotated protein</fullName>
    </submittedName>
</protein>
<dbReference type="PANTHER" id="PTHR38340">
    <property type="entry name" value="S-LAYER PROTEIN"/>
    <property type="match status" value="1"/>
</dbReference>
<dbReference type="SUPFAM" id="SSF51120">
    <property type="entry name" value="beta-Roll"/>
    <property type="match status" value="1"/>
</dbReference>